<keyword evidence="1" id="KW-1133">Transmembrane helix</keyword>
<dbReference type="InterPro" id="IPR010496">
    <property type="entry name" value="AL/BT2_dom"/>
</dbReference>
<comment type="caution">
    <text evidence="3">The sequence shown here is derived from an EMBL/GenBank/DDBJ whole genome shotgun (WGS) entry which is preliminary data.</text>
</comment>
<keyword evidence="1" id="KW-0472">Membrane</keyword>
<organism evidence="3 4">
    <name type="scientific">Phragmitibacter flavus</name>
    <dbReference type="NCBI Taxonomy" id="2576071"/>
    <lineage>
        <taxon>Bacteria</taxon>
        <taxon>Pseudomonadati</taxon>
        <taxon>Verrucomicrobiota</taxon>
        <taxon>Verrucomicrobiia</taxon>
        <taxon>Verrucomicrobiales</taxon>
        <taxon>Verrucomicrobiaceae</taxon>
        <taxon>Phragmitibacter</taxon>
    </lineage>
</organism>
<reference evidence="3 4" key="1">
    <citation type="submission" date="2019-05" db="EMBL/GenBank/DDBJ databases">
        <title>Verrucobacter flavum gen. nov., sp. nov. a new member of the family Verrucomicrobiaceae.</title>
        <authorList>
            <person name="Szuroczki S."/>
            <person name="Abbaszade G."/>
            <person name="Szabo A."/>
            <person name="Felfoldi T."/>
            <person name="Schumann P."/>
            <person name="Boka K."/>
            <person name="Keki Z."/>
            <person name="Toumi M."/>
            <person name="Toth E."/>
        </authorList>
    </citation>
    <scope>NUCLEOTIDE SEQUENCE [LARGE SCALE GENOMIC DNA]</scope>
    <source>
        <strain evidence="3 4">MG-N-17</strain>
    </source>
</reference>
<dbReference type="AlphaFoldDB" id="A0A5R8KI54"/>
<dbReference type="Gene3D" id="2.60.120.560">
    <property type="entry name" value="Exo-inulinase, domain 1"/>
    <property type="match status" value="1"/>
</dbReference>
<dbReference type="Proteomes" id="UP000306196">
    <property type="component" value="Unassembled WGS sequence"/>
</dbReference>
<evidence type="ECO:0000313" key="4">
    <source>
        <dbReference type="Proteomes" id="UP000306196"/>
    </source>
</evidence>
<dbReference type="Pfam" id="PF06439">
    <property type="entry name" value="3keto-disac_hyd"/>
    <property type="match status" value="1"/>
</dbReference>
<feature type="domain" description="3-keto-alpha-glucoside-1,2-lyase/3-keto-2-hydroxy-glucal hydratase" evidence="2">
    <location>
        <begin position="70"/>
        <end position="252"/>
    </location>
</feature>
<keyword evidence="4" id="KW-1185">Reference proteome</keyword>
<keyword evidence="1" id="KW-0812">Transmembrane</keyword>
<protein>
    <submittedName>
        <fullName evidence="3">DUF1080 domain-containing protein</fullName>
    </submittedName>
</protein>
<dbReference type="EMBL" id="VAUV01000003">
    <property type="protein sequence ID" value="TLD72003.1"/>
    <property type="molecule type" value="Genomic_DNA"/>
</dbReference>
<evidence type="ECO:0000256" key="1">
    <source>
        <dbReference type="SAM" id="Phobius"/>
    </source>
</evidence>
<dbReference type="GO" id="GO:0016787">
    <property type="term" value="F:hydrolase activity"/>
    <property type="evidence" value="ECO:0007669"/>
    <property type="project" value="InterPro"/>
</dbReference>
<sequence>MEGWPTIRRQSMEVGARIGNLWWRRSLGRKTSSCGNVAVLSMKHGFFILVVWVGMMGVGAVLAEEAKANAVVLFDGKTLGDWKAHDAGGSGEVAVKDGELRIGRGESITGAVYQKAAELPVSDYEISLEAKRLDGLDFFVGLTFPVGDLKTCATLVMGGWGGSVTGLSSIDDMDASENSTGHYRRYEDNKWYAVRVQVTSETIKVFCDDEMIINADIKGKKVGLRYGSIEEFAPLSLTTYQTEAAIRNIKLRPLEKK</sequence>
<feature type="transmembrane region" description="Helical" evidence="1">
    <location>
        <begin position="45"/>
        <end position="63"/>
    </location>
</feature>
<evidence type="ECO:0000259" key="2">
    <source>
        <dbReference type="Pfam" id="PF06439"/>
    </source>
</evidence>
<proteinExistence type="predicted"/>
<dbReference type="OrthoDB" id="194079at2"/>
<name>A0A5R8KI54_9BACT</name>
<accession>A0A5R8KI54</accession>
<gene>
    <name evidence="3" type="ORF">FEM03_04570</name>
</gene>
<evidence type="ECO:0000313" key="3">
    <source>
        <dbReference type="EMBL" id="TLD72003.1"/>
    </source>
</evidence>